<keyword evidence="2" id="KW-1185">Reference proteome</keyword>
<dbReference type="AlphaFoldDB" id="S2DFZ3"/>
<evidence type="ECO:0000313" key="1">
    <source>
        <dbReference type="EMBL" id="EOZ97859.1"/>
    </source>
</evidence>
<reference evidence="1 2" key="1">
    <citation type="journal article" date="2013" name="Genome Announc.">
        <title>Draft Genome Sequence of Indibacter alkaliphilus Strain LW1T, Isolated from Lonar Lake, a Haloalkaline Lake in the Buldana District of Maharashtra, India.</title>
        <authorList>
            <person name="Singh A."/>
            <person name="Kumar Jangir P."/>
            <person name="Sharma R."/>
            <person name="Singh A."/>
            <person name="Kumar Pinnaka A."/>
            <person name="Shivaji S."/>
        </authorList>
    </citation>
    <scope>NUCLEOTIDE SEQUENCE [LARGE SCALE GENOMIC DNA]</scope>
    <source>
        <strain evidence="2">CCUG 57479 / KCTC 22604 / LW1</strain>
    </source>
</reference>
<dbReference type="STRING" id="1189612.A33Q_1668"/>
<sequence length="39" mass="4494">MVRLKVFIVKDVDIKSRNFNSCMVRLKEGLTPSDVDKVI</sequence>
<protein>
    <submittedName>
        <fullName evidence="1">Uncharacterized protein</fullName>
    </submittedName>
</protein>
<dbReference type="EMBL" id="ALWO02000027">
    <property type="protein sequence ID" value="EOZ97859.1"/>
    <property type="molecule type" value="Genomic_DNA"/>
</dbReference>
<accession>S2DFZ3</accession>
<gene>
    <name evidence="1" type="ORF">A33Q_1668</name>
</gene>
<dbReference type="Proteomes" id="UP000006073">
    <property type="component" value="Unassembled WGS sequence"/>
</dbReference>
<proteinExistence type="predicted"/>
<comment type="caution">
    <text evidence="1">The sequence shown here is derived from an EMBL/GenBank/DDBJ whole genome shotgun (WGS) entry which is preliminary data.</text>
</comment>
<organism evidence="1 2">
    <name type="scientific">Indibacter alkaliphilus (strain CCUG 57479 / KCTC 22604 / LW1)</name>
    <dbReference type="NCBI Taxonomy" id="1189612"/>
    <lineage>
        <taxon>Bacteria</taxon>
        <taxon>Pseudomonadati</taxon>
        <taxon>Bacteroidota</taxon>
        <taxon>Cytophagia</taxon>
        <taxon>Cytophagales</taxon>
        <taxon>Cyclobacteriaceae</taxon>
    </lineage>
</organism>
<name>S2DFZ3_INDAL</name>
<evidence type="ECO:0000313" key="2">
    <source>
        <dbReference type="Proteomes" id="UP000006073"/>
    </source>
</evidence>